<sequence>MEARSVQVLLMAAILCCRTESSPFPQRVLKTFSLEEVVPLKDFYPDRLTVQWISDTEFIRREPGAGILKFNALSHSLATILSESELYNLKDHMVSSFSENGKYILLASNKKKVYRYSSIAEYSVYDVEKKSLHKIGQGPLQVVVWSNGSSLAYVYNNNVFYLPDASRPETVIQLTTQGIPGEVYFGATDWIYEEEVFNAAEAMWFSPSGTYLAIASFNDTLVESAIYPYYGNASDITNQYPELVSFKYPKAGRVNPEVGLRVVKLDDPTTEPWIIPAPVDVVGIDHILGRVNWASDQNLVVLWLNRRQSTSILINCDLKQDKCSMINEHTEHNGWIDINEPFFDRTGTKMVEIKPLYHEDQRFLHAARLDFNTLTMEDLSPGNSTVTEILGWDQDTDTVYYIVAPSGMPWQRQLWATTRGVVRCISCKEPSCHHTSAMFSIGASFGIVTCSSTNVPPKIYLYQCAEDRFGLIKDNAPLVEKLSHYNLPPALFNVLPLGDDVTSHVKLMLPPNMQKGVQYPMVVRVYAGPGTTRVKDSYDLEFYNMYLSTNRSFIVAAIDVRGSGVMGVEAMQAVNTALGTVEITDTLAAIRRLVELYSFIDPKRIGVWGWSYGGFATTMMLIQDDQKILACGAAVAPVTSWLYYDSIYTERYMDTPAANPIGYQRSDLTAAAEKLRGRRFLLIHGTGDDNVHYQHSMQLAKQLQHADIAFEQMSYTDENHSLMGVSRHFYHTLDHFWTECFFH</sequence>
<reference evidence="7 8" key="1">
    <citation type="submission" date="2024-06" db="EMBL/GenBank/DDBJ databases">
        <title>A chromosome-level genome assembly of beet webworm, Loxostege sticticalis.</title>
        <authorList>
            <person name="Zhang Y."/>
        </authorList>
    </citation>
    <scope>NUCLEOTIDE SEQUENCE [LARGE SCALE GENOMIC DNA]</scope>
    <source>
        <strain evidence="7">AQ028</strain>
        <tissue evidence="7">Male pupae</tissue>
    </source>
</reference>
<name>A0ABD0TIE4_LOXSC</name>
<dbReference type="Gene3D" id="2.140.10.30">
    <property type="entry name" value="Dipeptidylpeptidase IV, N-terminal domain"/>
    <property type="match status" value="1"/>
</dbReference>
<accession>A0ABD0TIE4</accession>
<evidence type="ECO:0000259" key="5">
    <source>
        <dbReference type="Pfam" id="PF00326"/>
    </source>
</evidence>
<organism evidence="7 8">
    <name type="scientific">Loxostege sticticalis</name>
    <name type="common">Beet webworm moth</name>
    <dbReference type="NCBI Taxonomy" id="481309"/>
    <lineage>
        <taxon>Eukaryota</taxon>
        <taxon>Metazoa</taxon>
        <taxon>Ecdysozoa</taxon>
        <taxon>Arthropoda</taxon>
        <taxon>Hexapoda</taxon>
        <taxon>Insecta</taxon>
        <taxon>Pterygota</taxon>
        <taxon>Neoptera</taxon>
        <taxon>Endopterygota</taxon>
        <taxon>Lepidoptera</taxon>
        <taxon>Glossata</taxon>
        <taxon>Ditrysia</taxon>
        <taxon>Pyraloidea</taxon>
        <taxon>Crambidae</taxon>
        <taxon>Pyraustinae</taxon>
        <taxon>Loxostege</taxon>
    </lineage>
</organism>
<gene>
    <name evidence="7" type="ORF">ABMA28_013396</name>
</gene>
<dbReference type="EMBL" id="JBEDNZ010000004">
    <property type="protein sequence ID" value="KAL0849023.1"/>
    <property type="molecule type" value="Genomic_DNA"/>
</dbReference>
<dbReference type="SUPFAM" id="SSF53474">
    <property type="entry name" value="alpha/beta-Hydrolases"/>
    <property type="match status" value="1"/>
</dbReference>
<evidence type="ECO:0000313" key="7">
    <source>
        <dbReference type="EMBL" id="KAL0849023.1"/>
    </source>
</evidence>
<evidence type="ECO:0000256" key="2">
    <source>
        <dbReference type="ARBA" id="ARBA00023180"/>
    </source>
</evidence>
<comment type="caution">
    <text evidence="7">The sequence shown here is derived from an EMBL/GenBank/DDBJ whole genome shotgun (WGS) entry which is preliminary data.</text>
</comment>
<evidence type="ECO:0000256" key="3">
    <source>
        <dbReference type="ARBA" id="ARBA00072929"/>
    </source>
</evidence>
<feature type="domain" description="Peptidase S9 prolyl oligopeptidase catalytic" evidence="5">
    <location>
        <begin position="543"/>
        <end position="741"/>
    </location>
</feature>
<dbReference type="InterPro" id="IPR002469">
    <property type="entry name" value="Peptidase_S9B_N"/>
</dbReference>
<evidence type="ECO:0000256" key="1">
    <source>
        <dbReference type="ARBA" id="ARBA00010036"/>
    </source>
</evidence>
<dbReference type="PANTHER" id="PTHR11731">
    <property type="entry name" value="PROTEASE FAMILY S9B,C DIPEPTIDYL-PEPTIDASE IV-RELATED"/>
    <property type="match status" value="1"/>
</dbReference>
<dbReference type="SUPFAM" id="SSF82171">
    <property type="entry name" value="DPP6 N-terminal domain-like"/>
    <property type="match status" value="1"/>
</dbReference>
<proteinExistence type="inferred from homology"/>
<dbReference type="AlphaFoldDB" id="A0ABD0TIE4"/>
<keyword evidence="2" id="KW-0325">Glycoprotein</keyword>
<dbReference type="InterPro" id="IPR001375">
    <property type="entry name" value="Peptidase_S9_cat"/>
</dbReference>
<evidence type="ECO:0000259" key="6">
    <source>
        <dbReference type="Pfam" id="PF00930"/>
    </source>
</evidence>
<evidence type="ECO:0000313" key="8">
    <source>
        <dbReference type="Proteomes" id="UP001549921"/>
    </source>
</evidence>
<comment type="similarity">
    <text evidence="1">Belongs to the peptidase S9B family. DPPIV subfamily.</text>
</comment>
<dbReference type="Pfam" id="PF00930">
    <property type="entry name" value="DPPIV_N"/>
    <property type="match status" value="1"/>
</dbReference>
<feature type="signal peptide" evidence="4">
    <location>
        <begin position="1"/>
        <end position="21"/>
    </location>
</feature>
<feature type="chain" id="PRO_5044771301" description="Venom dipeptidyl peptidase 4" evidence="4">
    <location>
        <begin position="22"/>
        <end position="743"/>
    </location>
</feature>
<feature type="domain" description="Dipeptidylpeptidase IV N-terminal" evidence="6">
    <location>
        <begin position="98"/>
        <end position="457"/>
    </location>
</feature>
<dbReference type="PANTHER" id="PTHR11731:SF154">
    <property type="entry name" value="VENOM DIPEPTIDYL PEPTIDASE 4-LIKE PROTEIN"/>
    <property type="match status" value="1"/>
</dbReference>
<dbReference type="InterPro" id="IPR050278">
    <property type="entry name" value="Serine_Prot_S9B/DPPIV"/>
</dbReference>
<dbReference type="Proteomes" id="UP001549921">
    <property type="component" value="Unassembled WGS sequence"/>
</dbReference>
<dbReference type="Pfam" id="PF00326">
    <property type="entry name" value="Peptidase_S9"/>
    <property type="match status" value="1"/>
</dbReference>
<dbReference type="InterPro" id="IPR029058">
    <property type="entry name" value="AB_hydrolase_fold"/>
</dbReference>
<evidence type="ECO:0000256" key="4">
    <source>
        <dbReference type="SAM" id="SignalP"/>
    </source>
</evidence>
<dbReference type="Gene3D" id="3.40.50.1820">
    <property type="entry name" value="alpha/beta hydrolase"/>
    <property type="match status" value="1"/>
</dbReference>
<protein>
    <recommendedName>
        <fullName evidence="3">Venom dipeptidyl peptidase 4</fullName>
    </recommendedName>
</protein>
<dbReference type="FunFam" id="3.40.50.1820:FF:000003">
    <property type="entry name" value="Dipeptidyl peptidase 4"/>
    <property type="match status" value="1"/>
</dbReference>
<keyword evidence="4" id="KW-0732">Signal</keyword>